<organism evidence="2 3">
    <name type="scientific">Sphaerobolus stellatus (strain SS14)</name>
    <dbReference type="NCBI Taxonomy" id="990650"/>
    <lineage>
        <taxon>Eukaryota</taxon>
        <taxon>Fungi</taxon>
        <taxon>Dikarya</taxon>
        <taxon>Basidiomycota</taxon>
        <taxon>Agaricomycotina</taxon>
        <taxon>Agaricomycetes</taxon>
        <taxon>Phallomycetidae</taxon>
        <taxon>Geastrales</taxon>
        <taxon>Sphaerobolaceae</taxon>
        <taxon>Sphaerobolus</taxon>
    </lineage>
</organism>
<keyword evidence="1" id="KW-0812">Transmembrane</keyword>
<keyword evidence="1" id="KW-0472">Membrane</keyword>
<dbReference type="AlphaFoldDB" id="A0A0C9TS87"/>
<dbReference type="OrthoDB" id="3354175at2759"/>
<gene>
    <name evidence="2" type="ORF">M422DRAFT_72321</name>
</gene>
<feature type="transmembrane region" description="Helical" evidence="1">
    <location>
        <begin position="15"/>
        <end position="40"/>
    </location>
</feature>
<feature type="transmembrane region" description="Helical" evidence="1">
    <location>
        <begin position="170"/>
        <end position="191"/>
    </location>
</feature>
<keyword evidence="3" id="KW-1185">Reference proteome</keyword>
<keyword evidence="1" id="KW-1133">Transmembrane helix</keyword>
<protein>
    <recommendedName>
        <fullName evidence="4">Serpentine receptor class gamma</fullName>
    </recommendedName>
</protein>
<accession>A0A0C9TS87</accession>
<evidence type="ECO:0000313" key="2">
    <source>
        <dbReference type="EMBL" id="KIJ24744.1"/>
    </source>
</evidence>
<sequence length="291" mass="31913">MTVTNADLPLDKAEIIAFFLESMLFGISSLLYIITIWTLVTQRKSQRLNSRLVSISTAMMFFNVMHMAVDIDRVLQAFFFQRDLPGGPAAYYARLFDWSELFKTGIFVVQTVLADCFAIYRCHVVWNRFWIVVFPSMSVVATLATGIGVVVSLGRLSNGSDIFASTLKGWITSFFVLTLCTNFMCTSSIAGRIWFTTRKVKNYSGNRSLMPIVIVLIESGALYAASCIALVISYLLGSNAQYIVVDGAFPIISIAFNMIIVRIALGIAHGGTIATTGQPSGITSAVVVTTL</sequence>
<evidence type="ECO:0008006" key="4">
    <source>
        <dbReference type="Google" id="ProtNLM"/>
    </source>
</evidence>
<proteinExistence type="predicted"/>
<feature type="transmembrane region" description="Helical" evidence="1">
    <location>
        <begin position="129"/>
        <end position="150"/>
    </location>
</feature>
<evidence type="ECO:0000313" key="3">
    <source>
        <dbReference type="Proteomes" id="UP000054279"/>
    </source>
</evidence>
<evidence type="ECO:0000256" key="1">
    <source>
        <dbReference type="SAM" id="Phobius"/>
    </source>
</evidence>
<dbReference type="HOGENOM" id="CLU_044614_3_3_1"/>
<feature type="transmembrane region" description="Helical" evidence="1">
    <location>
        <begin position="212"/>
        <end position="236"/>
    </location>
</feature>
<dbReference type="Proteomes" id="UP000054279">
    <property type="component" value="Unassembled WGS sequence"/>
</dbReference>
<feature type="transmembrane region" description="Helical" evidence="1">
    <location>
        <begin position="52"/>
        <end position="69"/>
    </location>
</feature>
<reference evidence="2 3" key="1">
    <citation type="submission" date="2014-06" db="EMBL/GenBank/DDBJ databases">
        <title>Evolutionary Origins and Diversification of the Mycorrhizal Mutualists.</title>
        <authorList>
            <consortium name="DOE Joint Genome Institute"/>
            <consortium name="Mycorrhizal Genomics Consortium"/>
            <person name="Kohler A."/>
            <person name="Kuo A."/>
            <person name="Nagy L.G."/>
            <person name="Floudas D."/>
            <person name="Copeland A."/>
            <person name="Barry K.W."/>
            <person name="Cichocki N."/>
            <person name="Veneault-Fourrey C."/>
            <person name="LaButti K."/>
            <person name="Lindquist E.A."/>
            <person name="Lipzen A."/>
            <person name="Lundell T."/>
            <person name="Morin E."/>
            <person name="Murat C."/>
            <person name="Riley R."/>
            <person name="Ohm R."/>
            <person name="Sun H."/>
            <person name="Tunlid A."/>
            <person name="Henrissat B."/>
            <person name="Grigoriev I.V."/>
            <person name="Hibbett D.S."/>
            <person name="Martin F."/>
        </authorList>
    </citation>
    <scope>NUCLEOTIDE SEQUENCE [LARGE SCALE GENOMIC DNA]</scope>
    <source>
        <strain evidence="2 3">SS14</strain>
    </source>
</reference>
<feature type="transmembrane region" description="Helical" evidence="1">
    <location>
        <begin position="242"/>
        <end position="265"/>
    </location>
</feature>
<name>A0A0C9TS87_SPHS4</name>
<dbReference type="EMBL" id="KN837461">
    <property type="protein sequence ID" value="KIJ24744.1"/>
    <property type="molecule type" value="Genomic_DNA"/>
</dbReference>
<feature type="transmembrane region" description="Helical" evidence="1">
    <location>
        <begin position="101"/>
        <end position="120"/>
    </location>
</feature>